<dbReference type="AlphaFoldDB" id="A0A2N1NZ45"/>
<gene>
    <name evidence="1" type="ORF">RhiirC2_728021</name>
</gene>
<accession>A0A2N1NZ45</accession>
<sequence length="51" mass="6034">MKDCEITEIKAKGYKKDKLEFESKEDWMKKTNLFFSTDVNIQNFVELGLSI</sequence>
<comment type="caution">
    <text evidence="1">The sequence shown here is derived from an EMBL/GenBank/DDBJ whole genome shotgun (WGS) entry which is preliminary data.</text>
</comment>
<evidence type="ECO:0000313" key="2">
    <source>
        <dbReference type="Proteomes" id="UP000233469"/>
    </source>
</evidence>
<name>A0A2N1NZ45_9GLOM</name>
<protein>
    <submittedName>
        <fullName evidence="1">Uncharacterized protein</fullName>
    </submittedName>
</protein>
<proteinExistence type="predicted"/>
<organism evidence="1 2">
    <name type="scientific">Rhizophagus irregularis</name>
    <dbReference type="NCBI Taxonomy" id="588596"/>
    <lineage>
        <taxon>Eukaryota</taxon>
        <taxon>Fungi</taxon>
        <taxon>Fungi incertae sedis</taxon>
        <taxon>Mucoromycota</taxon>
        <taxon>Glomeromycotina</taxon>
        <taxon>Glomeromycetes</taxon>
        <taxon>Glomerales</taxon>
        <taxon>Glomeraceae</taxon>
        <taxon>Rhizophagus</taxon>
    </lineage>
</organism>
<feature type="non-terminal residue" evidence="1">
    <location>
        <position position="51"/>
    </location>
</feature>
<dbReference type="Proteomes" id="UP000233469">
    <property type="component" value="Unassembled WGS sequence"/>
</dbReference>
<evidence type="ECO:0000313" key="1">
    <source>
        <dbReference type="EMBL" id="PKK79143.1"/>
    </source>
</evidence>
<dbReference type="EMBL" id="LLXL01000054">
    <property type="protein sequence ID" value="PKK79143.1"/>
    <property type="molecule type" value="Genomic_DNA"/>
</dbReference>
<reference evidence="1 2" key="1">
    <citation type="submission" date="2016-04" db="EMBL/GenBank/DDBJ databases">
        <title>Genome analyses suggest a sexual origin of heterokaryosis in a supposedly ancient asexual fungus.</title>
        <authorList>
            <person name="Ropars J."/>
            <person name="Sedzielewska K."/>
            <person name="Noel J."/>
            <person name="Charron P."/>
            <person name="Farinelli L."/>
            <person name="Marton T."/>
            <person name="Kruger M."/>
            <person name="Pelin A."/>
            <person name="Brachmann A."/>
            <person name="Corradi N."/>
        </authorList>
    </citation>
    <scope>NUCLEOTIDE SEQUENCE [LARGE SCALE GENOMIC DNA]</scope>
    <source>
        <strain evidence="1 2">C2</strain>
    </source>
</reference>
<reference evidence="1 2" key="2">
    <citation type="submission" date="2017-10" db="EMBL/GenBank/DDBJ databases">
        <title>Extensive intraspecific genome diversity in a model arbuscular mycorrhizal fungus.</title>
        <authorList>
            <person name="Chen E.C.H."/>
            <person name="Morin E."/>
            <person name="Baudet D."/>
            <person name="Noel J."/>
            <person name="Ndikumana S."/>
            <person name="Charron P."/>
            <person name="St-Onge C."/>
            <person name="Giorgi J."/>
            <person name="Grigoriev I.V."/>
            <person name="Roux C."/>
            <person name="Martin F.M."/>
            <person name="Corradi N."/>
        </authorList>
    </citation>
    <scope>NUCLEOTIDE SEQUENCE [LARGE SCALE GENOMIC DNA]</scope>
    <source>
        <strain evidence="1 2">C2</strain>
    </source>
</reference>